<accession>U2QMY5</accession>
<protein>
    <submittedName>
        <fullName evidence="2">Uncharacterized protein</fullName>
    </submittedName>
</protein>
<organism evidence="2 3">
    <name type="scientific">Faecalitalea cylindroides ATCC 27803</name>
    <dbReference type="NCBI Taxonomy" id="649755"/>
    <lineage>
        <taxon>Bacteria</taxon>
        <taxon>Bacillati</taxon>
        <taxon>Bacillota</taxon>
        <taxon>Erysipelotrichia</taxon>
        <taxon>Erysipelotrichales</taxon>
        <taxon>Erysipelotrichaceae</taxon>
        <taxon>Faecalitalea</taxon>
    </lineage>
</organism>
<dbReference type="HOGENOM" id="CLU_936106_0_0_9"/>
<reference evidence="2 3" key="1">
    <citation type="submission" date="2013-06" db="EMBL/GenBank/DDBJ databases">
        <authorList>
            <person name="Weinstock G."/>
            <person name="Sodergren E."/>
            <person name="Lobos E.A."/>
            <person name="Fulton L."/>
            <person name="Fulton R."/>
            <person name="Courtney L."/>
            <person name="Fronick C."/>
            <person name="O'Laughlin M."/>
            <person name="Godfrey J."/>
            <person name="Wilson R.M."/>
            <person name="Miner T."/>
            <person name="Farmer C."/>
            <person name="Delehaunty K."/>
            <person name="Cordes M."/>
            <person name="Minx P."/>
            <person name="Tomlinson C."/>
            <person name="Chen J."/>
            <person name="Wollam A."/>
            <person name="Pepin K.H."/>
            <person name="Bhonagiri V."/>
            <person name="Zhang X."/>
            <person name="Warren W."/>
            <person name="Mitreva M."/>
            <person name="Mardis E.R."/>
            <person name="Wilson R.K."/>
        </authorList>
    </citation>
    <scope>NUCLEOTIDE SEQUENCE [LARGE SCALE GENOMIC DNA]</scope>
    <source>
        <strain evidence="2 3">ATCC 27803</strain>
    </source>
</reference>
<dbReference type="Proteomes" id="UP000016658">
    <property type="component" value="Unassembled WGS sequence"/>
</dbReference>
<dbReference type="PROSITE" id="PS51257">
    <property type="entry name" value="PROKAR_LIPOPROTEIN"/>
    <property type="match status" value="1"/>
</dbReference>
<comment type="caution">
    <text evidence="2">The sequence shown here is derived from an EMBL/GenBank/DDBJ whole genome shotgun (WGS) entry which is preliminary data.</text>
</comment>
<evidence type="ECO:0000313" key="3">
    <source>
        <dbReference type="Proteomes" id="UP000016658"/>
    </source>
</evidence>
<sequence>MQKQINPFRIKLGVIIMKRRLFSILAILLFVLSGCQKEPTSKYILPIESQYFLGKESYESVKEHDTDSFSLDSTYANEVTLEEDCLVLEASNSQIKNLIENNQKIMEEIAQEFEAIKDNYTVEWSEDYSSVTFNVDDEGLFSDNAAEALENMSHTFWINYILQTNCALMNQDCDTTVNVTYKNADSGHILSKGLFPYEEFTITQEDWELSQNQDVMRSIEYDGYIDMKMIVKQVDSDKIIFAPQEKDSFYSNDESLCLCLDSVYADDIKLPHQIKEGDVFVLRVDGSYALHEDGDDIPDIAPVALIPEKYYEE</sequence>
<proteinExistence type="predicted"/>
<evidence type="ECO:0000256" key="1">
    <source>
        <dbReference type="SAM" id="Coils"/>
    </source>
</evidence>
<evidence type="ECO:0000313" key="2">
    <source>
        <dbReference type="EMBL" id="ERK42678.1"/>
    </source>
</evidence>
<dbReference type="AlphaFoldDB" id="U2QMY5"/>
<name>U2QMY5_9FIRM</name>
<keyword evidence="1" id="KW-0175">Coiled coil</keyword>
<gene>
    <name evidence="2" type="ORF">HMPREF0367_01603</name>
</gene>
<dbReference type="EMBL" id="AWVI01000080">
    <property type="protein sequence ID" value="ERK42678.1"/>
    <property type="molecule type" value="Genomic_DNA"/>
</dbReference>
<feature type="coiled-coil region" evidence="1">
    <location>
        <begin position="88"/>
        <end position="119"/>
    </location>
</feature>